<dbReference type="HOGENOM" id="CLU_030130_3_1_2"/>
<dbReference type="PROSITE" id="PS50263">
    <property type="entry name" value="CN_HYDROLASE"/>
    <property type="match status" value="1"/>
</dbReference>
<dbReference type="STRING" id="387631.Asulf_01441"/>
<organism evidence="2 3">
    <name type="scientific">Archaeoglobus sulfaticallidus PM70-1</name>
    <dbReference type="NCBI Taxonomy" id="387631"/>
    <lineage>
        <taxon>Archaea</taxon>
        <taxon>Methanobacteriati</taxon>
        <taxon>Methanobacteriota</taxon>
        <taxon>Archaeoglobi</taxon>
        <taxon>Archaeoglobales</taxon>
        <taxon>Archaeoglobaceae</taxon>
        <taxon>Archaeoglobus</taxon>
    </lineage>
</organism>
<dbReference type="InterPro" id="IPR036526">
    <property type="entry name" value="C-N_Hydrolase_sf"/>
</dbReference>
<dbReference type="KEGG" id="ast:Asulf_01441"/>
<protein>
    <submittedName>
        <fullName evidence="2">Putative amidohydrolase</fullName>
    </submittedName>
</protein>
<evidence type="ECO:0000313" key="2">
    <source>
        <dbReference type="EMBL" id="AGK61428.1"/>
    </source>
</evidence>
<keyword evidence="2" id="KW-0378">Hydrolase</keyword>
<dbReference type="PANTHER" id="PTHR23088">
    <property type="entry name" value="NITRILASE-RELATED"/>
    <property type="match status" value="1"/>
</dbReference>
<dbReference type="AlphaFoldDB" id="N0BEI6"/>
<dbReference type="GeneID" id="15393078"/>
<sequence length="260" mass="28899">MEVHVSAVQCLVGSEKSFESAKKLIDGGIEAGVELFLLPEYFSYTPSNFNMERSEETIEFIKKVSREHDCIVAGNVLIKTDEGYMNSLHIFDSGDLVGIQEKIHPTSSEKELGIIAGKEAKVFDVRGFRLGALICADILYPEICRVMALKNAEIILNPVVSFKKNSLPAKELRHCLYFTRSFDNAYAIVKAGGTGITFLGSETAGRSLISTPFGIEAIYSNEDSEELVSSKIDISMLRDYRKINYSISDRNVLAYRDLLS</sequence>
<dbReference type="eggNOG" id="arCOG00062">
    <property type="taxonomic scope" value="Archaea"/>
</dbReference>
<dbReference type="GO" id="GO:0016787">
    <property type="term" value="F:hydrolase activity"/>
    <property type="evidence" value="ECO:0007669"/>
    <property type="project" value="UniProtKB-KW"/>
</dbReference>
<dbReference type="EMBL" id="CP005290">
    <property type="protein sequence ID" value="AGK61428.1"/>
    <property type="molecule type" value="Genomic_DNA"/>
</dbReference>
<dbReference type="CDD" id="cd07197">
    <property type="entry name" value="nitrilase"/>
    <property type="match status" value="1"/>
</dbReference>
<dbReference type="Pfam" id="PF00795">
    <property type="entry name" value="CN_hydrolase"/>
    <property type="match status" value="1"/>
</dbReference>
<dbReference type="Proteomes" id="UP000013307">
    <property type="component" value="Chromosome"/>
</dbReference>
<dbReference type="SUPFAM" id="SSF56317">
    <property type="entry name" value="Carbon-nitrogen hydrolase"/>
    <property type="match status" value="1"/>
</dbReference>
<dbReference type="PANTHER" id="PTHR23088:SF27">
    <property type="entry name" value="DEAMINATED GLUTATHIONE AMIDASE"/>
    <property type="match status" value="1"/>
</dbReference>
<gene>
    <name evidence="2" type="ORF">Asulf_01441</name>
</gene>
<keyword evidence="3" id="KW-1185">Reference proteome</keyword>
<accession>N0BEI6</accession>
<reference evidence="2 3" key="1">
    <citation type="journal article" date="2013" name="Genome Announc.">
        <title>Complete Genome Sequence of the Thermophilic and Facultatively Chemolithoautotrophic Sulfate Reducer Archaeoglobus sulfaticallidus Strain PM70-1T.</title>
        <authorList>
            <person name="Stokke R."/>
            <person name="Hocking W.P."/>
            <person name="Steinsbu B.O."/>
            <person name="Steen I.H."/>
        </authorList>
    </citation>
    <scope>NUCLEOTIDE SEQUENCE [LARGE SCALE GENOMIC DNA]</scope>
    <source>
        <strain evidence="2">PM70-1</strain>
    </source>
</reference>
<name>N0BEI6_9EURY</name>
<dbReference type="Gene3D" id="3.60.110.10">
    <property type="entry name" value="Carbon-nitrogen hydrolase"/>
    <property type="match status" value="1"/>
</dbReference>
<dbReference type="RefSeq" id="WP_015591026.1">
    <property type="nucleotide sequence ID" value="NC_021169.1"/>
</dbReference>
<feature type="domain" description="CN hydrolase" evidence="1">
    <location>
        <begin position="3"/>
        <end position="234"/>
    </location>
</feature>
<evidence type="ECO:0000313" key="3">
    <source>
        <dbReference type="Proteomes" id="UP000013307"/>
    </source>
</evidence>
<evidence type="ECO:0000259" key="1">
    <source>
        <dbReference type="PROSITE" id="PS50263"/>
    </source>
</evidence>
<proteinExistence type="predicted"/>
<dbReference type="InterPro" id="IPR003010">
    <property type="entry name" value="C-N_Hydrolase"/>
</dbReference>